<dbReference type="InterPro" id="IPR036693">
    <property type="entry name" value="TF_LuxR_autoind-bd_dom_sf"/>
</dbReference>
<dbReference type="Pfam" id="PF00196">
    <property type="entry name" value="GerE"/>
    <property type="match status" value="1"/>
</dbReference>
<dbReference type="Pfam" id="PF03472">
    <property type="entry name" value="Autoind_bind"/>
    <property type="match status" value="1"/>
</dbReference>
<evidence type="ECO:0000313" key="5">
    <source>
        <dbReference type="EMBL" id="QHQ36252.1"/>
    </source>
</evidence>
<dbReference type="GO" id="GO:0003677">
    <property type="term" value="F:DNA binding"/>
    <property type="evidence" value="ECO:0007669"/>
    <property type="project" value="UniProtKB-KW"/>
</dbReference>
<evidence type="ECO:0000256" key="2">
    <source>
        <dbReference type="ARBA" id="ARBA00023125"/>
    </source>
</evidence>
<name>A0A6P1T6Q9_9RHOB</name>
<feature type="domain" description="HTH luxR-type" evidence="4">
    <location>
        <begin position="168"/>
        <end position="233"/>
    </location>
</feature>
<evidence type="ECO:0000313" key="6">
    <source>
        <dbReference type="Proteomes" id="UP000464495"/>
    </source>
</evidence>
<dbReference type="KEGG" id="amaq:GO499_14270"/>
<proteinExistence type="predicted"/>
<dbReference type="PRINTS" id="PR00038">
    <property type="entry name" value="HTHLUXR"/>
</dbReference>
<evidence type="ECO:0000256" key="1">
    <source>
        <dbReference type="ARBA" id="ARBA00023015"/>
    </source>
</evidence>
<dbReference type="InterPro" id="IPR005143">
    <property type="entry name" value="TF_LuxR_autoind-bd_dom"/>
</dbReference>
<dbReference type="Proteomes" id="UP000464495">
    <property type="component" value="Chromosome"/>
</dbReference>
<dbReference type="PROSITE" id="PS50043">
    <property type="entry name" value="HTH_LUXR_2"/>
    <property type="match status" value="1"/>
</dbReference>
<dbReference type="CDD" id="cd06170">
    <property type="entry name" value="LuxR_C_like"/>
    <property type="match status" value="1"/>
</dbReference>
<dbReference type="InterPro" id="IPR000792">
    <property type="entry name" value="Tscrpt_reg_LuxR_C"/>
</dbReference>
<protein>
    <submittedName>
        <fullName evidence="5">LuxR family transcriptional regulator</fullName>
    </submittedName>
</protein>
<dbReference type="InterPro" id="IPR036388">
    <property type="entry name" value="WH-like_DNA-bd_sf"/>
</dbReference>
<dbReference type="PANTHER" id="PTHR44688">
    <property type="entry name" value="DNA-BINDING TRANSCRIPTIONAL ACTIVATOR DEVR_DOSR"/>
    <property type="match status" value="1"/>
</dbReference>
<dbReference type="InterPro" id="IPR016032">
    <property type="entry name" value="Sig_transdc_resp-reg_C-effctor"/>
</dbReference>
<sequence>MTKRLEEVWETLQSSRTLEDVQTVAEQIRDFFDLQHVVYHVVGSSGREYGAFTYDMEWVQRYKEEEYVRIDPVITESLRRFHPLNWKSLDWSSKAAREFYREAVSQGVGQQGMSVPIRGVGGQLALFSVTSGVNDDKWEDFLREHSGDLLLASNYMHQRVSEIMDDDESVQGVMLSPRERDVLSLLASGRSRAEAAERLKISEHTFRVYVDAARHKLGAMNTTHAVAKALANGLIVP</sequence>
<reference evidence="5 6" key="1">
    <citation type="submission" date="2019-12" db="EMBL/GenBank/DDBJ databases">
        <title>Complete genome sequence of Algicella marina strain 9Alg 56(T) isolated from the red alga Tichocarpus crinitus.</title>
        <authorList>
            <person name="Kim S.-G."/>
            <person name="Nedashkovskaya O.I."/>
        </authorList>
    </citation>
    <scope>NUCLEOTIDE SEQUENCE [LARGE SCALE GENOMIC DNA]</scope>
    <source>
        <strain evidence="5 6">9Alg 56</strain>
    </source>
</reference>
<dbReference type="RefSeq" id="WP_161862800.1">
    <property type="nucleotide sequence ID" value="NZ_CP046620.1"/>
</dbReference>
<evidence type="ECO:0000256" key="3">
    <source>
        <dbReference type="ARBA" id="ARBA00023163"/>
    </source>
</evidence>
<organism evidence="5 6">
    <name type="scientific">Algicella marina</name>
    <dbReference type="NCBI Taxonomy" id="2683284"/>
    <lineage>
        <taxon>Bacteria</taxon>
        <taxon>Pseudomonadati</taxon>
        <taxon>Pseudomonadota</taxon>
        <taxon>Alphaproteobacteria</taxon>
        <taxon>Rhodobacterales</taxon>
        <taxon>Paracoccaceae</taxon>
        <taxon>Algicella</taxon>
    </lineage>
</organism>
<dbReference type="AlphaFoldDB" id="A0A6P1T6Q9"/>
<keyword evidence="1" id="KW-0805">Transcription regulation</keyword>
<dbReference type="Gene3D" id="1.10.10.10">
    <property type="entry name" value="Winged helix-like DNA-binding domain superfamily/Winged helix DNA-binding domain"/>
    <property type="match status" value="1"/>
</dbReference>
<keyword evidence="6" id="KW-1185">Reference proteome</keyword>
<evidence type="ECO:0000259" key="4">
    <source>
        <dbReference type="PROSITE" id="PS50043"/>
    </source>
</evidence>
<gene>
    <name evidence="5" type="ORF">GO499_14270</name>
</gene>
<keyword evidence="2" id="KW-0238">DNA-binding</keyword>
<dbReference type="SUPFAM" id="SSF75516">
    <property type="entry name" value="Pheromone-binding domain of LuxR-like quorum-sensing transcription factors"/>
    <property type="match status" value="1"/>
</dbReference>
<keyword evidence="3" id="KW-0804">Transcription</keyword>
<dbReference type="SMART" id="SM00421">
    <property type="entry name" value="HTH_LUXR"/>
    <property type="match status" value="1"/>
</dbReference>
<dbReference type="EMBL" id="CP046620">
    <property type="protein sequence ID" value="QHQ36252.1"/>
    <property type="molecule type" value="Genomic_DNA"/>
</dbReference>
<dbReference type="PANTHER" id="PTHR44688:SF16">
    <property type="entry name" value="DNA-BINDING TRANSCRIPTIONAL ACTIVATOR DEVR_DOSR"/>
    <property type="match status" value="1"/>
</dbReference>
<dbReference type="Gene3D" id="3.30.450.80">
    <property type="entry name" value="Transcription factor LuxR-like, autoinducer-binding domain"/>
    <property type="match status" value="1"/>
</dbReference>
<accession>A0A6P1T6Q9</accession>
<dbReference type="GO" id="GO:0006355">
    <property type="term" value="P:regulation of DNA-templated transcription"/>
    <property type="evidence" value="ECO:0007669"/>
    <property type="project" value="InterPro"/>
</dbReference>
<dbReference type="SUPFAM" id="SSF46894">
    <property type="entry name" value="C-terminal effector domain of the bipartite response regulators"/>
    <property type="match status" value="1"/>
</dbReference>